<dbReference type="Pfam" id="PF01926">
    <property type="entry name" value="MMR_HSR1"/>
    <property type="match status" value="1"/>
</dbReference>
<feature type="transmembrane region" description="Helical" evidence="1">
    <location>
        <begin position="17"/>
        <end position="38"/>
    </location>
</feature>
<name>A0A159YYB7_9RHOB</name>
<dbReference type="GO" id="GO:0005525">
    <property type="term" value="F:GTP binding"/>
    <property type="evidence" value="ECO:0007669"/>
    <property type="project" value="InterPro"/>
</dbReference>
<gene>
    <name evidence="3" type="ORF">AKL17_0184</name>
</gene>
<keyword evidence="1" id="KW-0812">Transmembrane</keyword>
<dbReference type="PANTHER" id="PTHR42714">
    <property type="entry name" value="TRNA MODIFICATION GTPASE GTPBP3"/>
    <property type="match status" value="1"/>
</dbReference>
<dbReference type="Gene3D" id="3.40.50.300">
    <property type="entry name" value="P-loop containing nucleotide triphosphate hydrolases"/>
    <property type="match status" value="1"/>
</dbReference>
<dbReference type="EMBL" id="CP012661">
    <property type="protein sequence ID" value="AMY67446.1"/>
    <property type="molecule type" value="Genomic_DNA"/>
</dbReference>
<dbReference type="STRING" id="1335048.AKL17_0184"/>
<organism evidence="3 4">
    <name type="scientific">Frigidibacter mobilis</name>
    <dbReference type="NCBI Taxonomy" id="1335048"/>
    <lineage>
        <taxon>Bacteria</taxon>
        <taxon>Pseudomonadati</taxon>
        <taxon>Pseudomonadota</taxon>
        <taxon>Alphaproteobacteria</taxon>
        <taxon>Rhodobacterales</taxon>
        <taxon>Paracoccaceae</taxon>
        <taxon>Frigidibacter</taxon>
    </lineage>
</organism>
<dbReference type="RefSeq" id="WP_066808684.1">
    <property type="nucleotide sequence ID" value="NZ_CP012661.1"/>
</dbReference>
<dbReference type="Proteomes" id="UP000076128">
    <property type="component" value="Chromosome"/>
</dbReference>
<dbReference type="KEGG" id="daa:AKL17_0184"/>
<reference evidence="3 4" key="1">
    <citation type="submission" date="2015-09" db="EMBL/GenBank/DDBJ databases">
        <title>Complete genome sequence of Defluviimonas alba cai42t isolated from an oilfield in Xinjiang.</title>
        <authorList>
            <person name="Geng S."/>
            <person name="Pan X."/>
            <person name="Wu X."/>
        </authorList>
    </citation>
    <scope>NUCLEOTIDE SEQUENCE [LARGE SCALE GENOMIC DNA]</scope>
    <source>
        <strain evidence="4">cai42</strain>
    </source>
</reference>
<dbReference type="SUPFAM" id="SSF52540">
    <property type="entry name" value="P-loop containing nucleoside triphosphate hydrolases"/>
    <property type="match status" value="1"/>
</dbReference>
<dbReference type="GO" id="GO:0005829">
    <property type="term" value="C:cytosol"/>
    <property type="evidence" value="ECO:0007669"/>
    <property type="project" value="TreeGrafter"/>
</dbReference>
<evidence type="ECO:0000259" key="2">
    <source>
        <dbReference type="Pfam" id="PF01926"/>
    </source>
</evidence>
<dbReference type="GO" id="GO:0030488">
    <property type="term" value="P:tRNA methylation"/>
    <property type="evidence" value="ECO:0007669"/>
    <property type="project" value="TreeGrafter"/>
</dbReference>
<keyword evidence="1" id="KW-0472">Membrane</keyword>
<dbReference type="PANTHER" id="PTHR42714:SF2">
    <property type="entry name" value="TRNA MODIFICATION GTPASE GTPBP3, MITOCHONDRIAL"/>
    <property type="match status" value="1"/>
</dbReference>
<dbReference type="GO" id="GO:0002098">
    <property type="term" value="P:tRNA wobble uridine modification"/>
    <property type="evidence" value="ECO:0007669"/>
    <property type="project" value="TreeGrafter"/>
</dbReference>
<dbReference type="InterPro" id="IPR027417">
    <property type="entry name" value="P-loop_NTPase"/>
</dbReference>
<feature type="domain" description="G" evidence="2">
    <location>
        <begin position="285"/>
        <end position="375"/>
    </location>
</feature>
<sequence>MTLPERIRGALLRWDRLLVIATLALPIAATSVLGFLWLGQQGYLLQFVGLSALFGGMVTLLRWLARRRRRPAPVTVGDLAAGMAVSANPDWLPHEAAAFERARARIEATTASAQPWEALPDLALGIVDEVAKGFGSRTALDFTLPEALLLIERSVTRYRARLRAHVPFADTVSLQTLRWIWRNRGNLSGLWTAGRYGYRALRVLLNPAVGIAREVELIVSGGNSDWLSDQMMGVLQAILLEEVAYSAVELYSGRLRFSDAELLAIELEQTDADMARMAEADTPLRVVFVGQTSAGKSTLINALLGDDRAETDMAPTTPGLVTYEAAIGGVPCHWIDSRGIDGSEASLAALLAELREADMIVWVLRANRPGRAADLALLQRFEASFAAEPARRRPEILAVASCIDQLAPGWPYPENRLPAEVQQVFAGAVAAIAGDMGGLRPLPVCAVSPDWNVEPLRAEMEAGLGHALLVQRNRRRMAANRGGRSVAEAARSGRGFLQGAGKFGSRLARRAFSSGTPPE</sequence>
<dbReference type="InterPro" id="IPR006073">
    <property type="entry name" value="GTP-bd"/>
</dbReference>
<dbReference type="PATRIC" id="fig|1335048.3.peg.193"/>
<keyword evidence="4" id="KW-1185">Reference proteome</keyword>
<feature type="transmembrane region" description="Helical" evidence="1">
    <location>
        <begin position="44"/>
        <end position="65"/>
    </location>
</feature>
<accession>A0A159YYB7</accession>
<evidence type="ECO:0000313" key="4">
    <source>
        <dbReference type="Proteomes" id="UP000076128"/>
    </source>
</evidence>
<evidence type="ECO:0000313" key="3">
    <source>
        <dbReference type="EMBL" id="AMY67446.1"/>
    </source>
</evidence>
<evidence type="ECO:0000256" key="1">
    <source>
        <dbReference type="SAM" id="Phobius"/>
    </source>
</evidence>
<proteinExistence type="predicted"/>
<keyword evidence="1" id="KW-1133">Transmembrane helix</keyword>
<dbReference type="AlphaFoldDB" id="A0A159YYB7"/>
<protein>
    <submittedName>
        <fullName evidence="3">GTP-binding protein, HSR1-related protein</fullName>
    </submittedName>
</protein>